<dbReference type="AlphaFoldDB" id="A0A1H8GAA2"/>
<dbReference type="Proteomes" id="UP000199512">
    <property type="component" value="Unassembled WGS sequence"/>
</dbReference>
<dbReference type="STRING" id="215200.SAMN05216454_103104"/>
<keyword evidence="2" id="KW-1185">Reference proteome</keyword>
<evidence type="ECO:0000313" key="2">
    <source>
        <dbReference type="Proteomes" id="UP000199512"/>
    </source>
</evidence>
<dbReference type="RefSeq" id="WP_091974565.1">
    <property type="nucleotide sequence ID" value="NZ_FODF01000003.1"/>
</dbReference>
<name>A0A1H8GAA2_9FIRM</name>
<protein>
    <submittedName>
        <fullName evidence="1">Uncharacterized protein</fullName>
    </submittedName>
</protein>
<organism evidence="1 2">
    <name type="scientific">Peptostreptococcus russellii</name>
    <dbReference type="NCBI Taxonomy" id="215200"/>
    <lineage>
        <taxon>Bacteria</taxon>
        <taxon>Bacillati</taxon>
        <taxon>Bacillota</taxon>
        <taxon>Clostridia</taxon>
        <taxon>Peptostreptococcales</taxon>
        <taxon>Peptostreptococcaceae</taxon>
        <taxon>Peptostreptococcus</taxon>
    </lineage>
</organism>
<gene>
    <name evidence="1" type="ORF">SAMN05216454_103104</name>
</gene>
<reference evidence="1 2" key="1">
    <citation type="submission" date="2016-10" db="EMBL/GenBank/DDBJ databases">
        <authorList>
            <person name="de Groot N.N."/>
        </authorList>
    </citation>
    <scope>NUCLEOTIDE SEQUENCE [LARGE SCALE GENOMIC DNA]</scope>
    <source>
        <strain evidence="1 2">Calf135</strain>
    </source>
</reference>
<sequence length="403" mass="47670">MNFRKSFCTNTRLMGTMMLMIEWSLEGKIVSHVFMLDAEGLGISDFYTMVDESMHNRECFYRQKYGGLGGVNVDISEEEACFLVNQYMDKNIRYEKALPESFNIDIREFYREKYEEIGLSQIEKLDGENPSLEENENLTYYNTMKKNVFRKICKNIETENEFVNYMIMRLVARDREALLYFSGNEYVAETHLTEINGALLYNEIEKKAEDRFVCNCVYEDSDGYYEAKVIVTIHKEEIEDDGTLKFEGVHYNYSLRTFMIVSVNAIYDFEVFDIISKEETVDIYNLTEENSRKKIENIIYNAYPAIQGIEFDDGVLYIQYYPDNAHVDGDIYVINNDIMFIIYINEKQIFLATYNEEARELIEESLRSQMQDRIEKKDTMSFRQNVLFDFVESGNDDFYDFLN</sequence>
<evidence type="ECO:0000313" key="1">
    <source>
        <dbReference type="EMBL" id="SEN40208.1"/>
    </source>
</evidence>
<accession>A0A1H8GAA2</accession>
<dbReference type="EMBL" id="FODF01000003">
    <property type="protein sequence ID" value="SEN40208.1"/>
    <property type="molecule type" value="Genomic_DNA"/>
</dbReference>
<proteinExistence type="predicted"/>
<dbReference type="OrthoDB" id="2078434at2"/>